<accession>A0ABV8JA85</accession>
<dbReference type="RefSeq" id="WP_378072821.1">
    <property type="nucleotide sequence ID" value="NZ_JBHSBL010000029.1"/>
</dbReference>
<organism evidence="2 3">
    <name type="scientific">Actinoplanes subglobosus</name>
    <dbReference type="NCBI Taxonomy" id="1547892"/>
    <lineage>
        <taxon>Bacteria</taxon>
        <taxon>Bacillati</taxon>
        <taxon>Actinomycetota</taxon>
        <taxon>Actinomycetes</taxon>
        <taxon>Micromonosporales</taxon>
        <taxon>Micromonosporaceae</taxon>
        <taxon>Actinoplanes</taxon>
    </lineage>
</organism>
<gene>
    <name evidence="2" type="ORF">ACFO0C_44050</name>
</gene>
<dbReference type="EMBL" id="JBHSBL010000029">
    <property type="protein sequence ID" value="MFC4071950.1"/>
    <property type="molecule type" value="Genomic_DNA"/>
</dbReference>
<feature type="domain" description="HTH cro/C1-type" evidence="1">
    <location>
        <begin position="2"/>
        <end position="31"/>
    </location>
</feature>
<name>A0ABV8JA85_9ACTN</name>
<evidence type="ECO:0000313" key="2">
    <source>
        <dbReference type="EMBL" id="MFC4071950.1"/>
    </source>
</evidence>
<dbReference type="PROSITE" id="PS50943">
    <property type="entry name" value="HTH_CROC1"/>
    <property type="match status" value="1"/>
</dbReference>
<dbReference type="InterPro" id="IPR001387">
    <property type="entry name" value="Cro/C1-type_HTH"/>
</dbReference>
<comment type="caution">
    <text evidence="2">The sequence shown here is derived from an EMBL/GenBank/DDBJ whole genome shotgun (WGS) entry which is preliminary data.</text>
</comment>
<protein>
    <recommendedName>
        <fullName evidence="1">HTH cro/C1-type domain-containing protein</fullName>
    </recommendedName>
</protein>
<proteinExistence type="predicted"/>
<reference evidence="3" key="1">
    <citation type="journal article" date="2019" name="Int. J. Syst. Evol. Microbiol.">
        <title>The Global Catalogue of Microorganisms (GCM) 10K type strain sequencing project: providing services to taxonomists for standard genome sequencing and annotation.</title>
        <authorList>
            <consortium name="The Broad Institute Genomics Platform"/>
            <consortium name="The Broad Institute Genome Sequencing Center for Infectious Disease"/>
            <person name="Wu L."/>
            <person name="Ma J."/>
        </authorList>
    </citation>
    <scope>NUCLEOTIDE SEQUENCE [LARGE SCALE GENOMIC DNA]</scope>
    <source>
        <strain evidence="3">TBRC 5832</strain>
    </source>
</reference>
<keyword evidence="3" id="KW-1185">Reference proteome</keyword>
<sequence>MSQVERGIRSVDRLSVLLDLAKVLHVDVESLTGTPWQYAPNGAPSRDRLGEVRQVLSRYDNLLGIAPSQPSTLSELNQAVTTAHEAYQAARYEDVIAELPVILSHADSLDRTAVDGRRDVLLGYSAAYHVAAKLLTKLGSGDLSMLAADRCASAAVEADSVAARGMAAYQVVCALLRSERPEDAEPLAVGMAEEAQRHARTDRPTLASVAGALWLIAAVIASRRTDQVEAWRRLDQAQLLAEMLGQDGNFAWTAFGPTNVGIHRVTVAAELGDPATALQAAESVDLYRLPVGLNSRRAQLHLDLGWAEVQRKRDADAVLHLLEAERIAPESVRYNVIVGELVRSMLARQKRGGRTSALHHLAVRAGVLD</sequence>
<evidence type="ECO:0000313" key="3">
    <source>
        <dbReference type="Proteomes" id="UP001595867"/>
    </source>
</evidence>
<evidence type="ECO:0000259" key="1">
    <source>
        <dbReference type="PROSITE" id="PS50943"/>
    </source>
</evidence>
<dbReference type="Proteomes" id="UP001595867">
    <property type="component" value="Unassembled WGS sequence"/>
</dbReference>